<keyword evidence="2" id="KW-1185">Reference proteome</keyword>
<dbReference type="Proteomes" id="UP000479710">
    <property type="component" value="Unassembled WGS sequence"/>
</dbReference>
<accession>A0A6G1DBD4</accession>
<gene>
    <name evidence="1" type="ORF">E2562_001269</name>
</gene>
<protein>
    <submittedName>
        <fullName evidence="1">Uncharacterized protein</fullName>
    </submittedName>
</protein>
<reference evidence="1 2" key="1">
    <citation type="submission" date="2019-11" db="EMBL/GenBank/DDBJ databases">
        <title>Whole genome sequence of Oryza granulata.</title>
        <authorList>
            <person name="Li W."/>
        </authorList>
    </citation>
    <scope>NUCLEOTIDE SEQUENCE [LARGE SCALE GENOMIC DNA]</scope>
    <source>
        <strain evidence="2">cv. Menghai</strain>
        <tissue evidence="1">Leaf</tissue>
    </source>
</reference>
<comment type="caution">
    <text evidence="1">The sequence shown here is derived from an EMBL/GenBank/DDBJ whole genome shotgun (WGS) entry which is preliminary data.</text>
</comment>
<evidence type="ECO:0000313" key="2">
    <source>
        <dbReference type="Proteomes" id="UP000479710"/>
    </source>
</evidence>
<name>A0A6G1DBD4_9ORYZ</name>
<dbReference type="EMBL" id="SPHZ02000006">
    <property type="protein sequence ID" value="KAF0910028.1"/>
    <property type="molecule type" value="Genomic_DNA"/>
</dbReference>
<dbReference type="AlphaFoldDB" id="A0A6G1DBD4"/>
<evidence type="ECO:0000313" key="1">
    <source>
        <dbReference type="EMBL" id="KAF0910028.1"/>
    </source>
</evidence>
<sequence length="119" mass="12823">MDPAQLKAVSSYAAGHGRRPKKKLYHRERGLDKAMDLQKKLALLLCLREIILSQKTSSILVHDLEKEVCVSSLALKPAPGGGGYMRLLSPLSQALSCPAPDLLSPGPELRAAAATYPHP</sequence>
<organism evidence="1 2">
    <name type="scientific">Oryza meyeriana var. granulata</name>
    <dbReference type="NCBI Taxonomy" id="110450"/>
    <lineage>
        <taxon>Eukaryota</taxon>
        <taxon>Viridiplantae</taxon>
        <taxon>Streptophyta</taxon>
        <taxon>Embryophyta</taxon>
        <taxon>Tracheophyta</taxon>
        <taxon>Spermatophyta</taxon>
        <taxon>Magnoliopsida</taxon>
        <taxon>Liliopsida</taxon>
        <taxon>Poales</taxon>
        <taxon>Poaceae</taxon>
        <taxon>BOP clade</taxon>
        <taxon>Oryzoideae</taxon>
        <taxon>Oryzeae</taxon>
        <taxon>Oryzinae</taxon>
        <taxon>Oryza</taxon>
        <taxon>Oryza meyeriana</taxon>
    </lineage>
</organism>
<proteinExistence type="predicted"/>